<keyword evidence="4 7" id="KW-0812">Transmembrane</keyword>
<feature type="domain" description="Acyltransferase 3" evidence="8">
    <location>
        <begin position="15"/>
        <end position="339"/>
    </location>
</feature>
<dbReference type="Pfam" id="PF01757">
    <property type="entry name" value="Acyl_transf_3"/>
    <property type="match status" value="1"/>
</dbReference>
<feature type="transmembrane region" description="Helical" evidence="7">
    <location>
        <begin position="294"/>
        <end position="314"/>
    </location>
</feature>
<evidence type="ECO:0000256" key="6">
    <source>
        <dbReference type="ARBA" id="ARBA00023136"/>
    </source>
</evidence>
<keyword evidence="6 7" id="KW-0472">Membrane</keyword>
<feature type="transmembrane region" description="Helical" evidence="7">
    <location>
        <begin position="136"/>
        <end position="153"/>
    </location>
</feature>
<dbReference type="EMBL" id="JAALLZ010000006">
    <property type="protein sequence ID" value="NGU31003.1"/>
    <property type="molecule type" value="Genomic_DNA"/>
</dbReference>
<protein>
    <submittedName>
        <fullName evidence="9">Acyltransferase family protein</fullName>
    </submittedName>
</protein>
<dbReference type="GO" id="GO:0009246">
    <property type="term" value="P:enterobacterial common antigen biosynthetic process"/>
    <property type="evidence" value="ECO:0007669"/>
    <property type="project" value="TreeGrafter"/>
</dbReference>
<gene>
    <name evidence="9" type="ORF">G6Z34_13005</name>
</gene>
<reference evidence="9 10" key="1">
    <citation type="submission" date="2020-02" db="EMBL/GenBank/DDBJ databases">
        <title>Genomic Insights into the Phylogeny and Genetic Plasticity of the Human and Animal Enteric Pathogen Clostridium perfringens.</title>
        <authorList>
            <person name="Feng Y."/>
            <person name="Hu Y."/>
        </authorList>
    </citation>
    <scope>NUCLEOTIDE SEQUENCE [LARGE SCALE GENOMIC DNA]</scope>
    <source>
        <strain evidence="9 10">CP-40</strain>
    </source>
</reference>
<feature type="transmembrane region" description="Helical" evidence="7">
    <location>
        <begin position="20"/>
        <end position="37"/>
    </location>
</feature>
<feature type="transmembrane region" description="Helical" evidence="7">
    <location>
        <begin position="97"/>
        <end position="116"/>
    </location>
</feature>
<evidence type="ECO:0000313" key="10">
    <source>
        <dbReference type="Proteomes" id="UP000481454"/>
    </source>
</evidence>
<evidence type="ECO:0000259" key="8">
    <source>
        <dbReference type="Pfam" id="PF01757"/>
    </source>
</evidence>
<organism evidence="9 10">
    <name type="scientific">Clostridium perfringens</name>
    <dbReference type="NCBI Taxonomy" id="1502"/>
    <lineage>
        <taxon>Bacteria</taxon>
        <taxon>Bacillati</taxon>
        <taxon>Bacillota</taxon>
        <taxon>Clostridia</taxon>
        <taxon>Eubacteriales</taxon>
        <taxon>Clostridiaceae</taxon>
        <taxon>Clostridium</taxon>
    </lineage>
</organism>
<keyword evidence="9" id="KW-0012">Acyltransferase</keyword>
<dbReference type="PANTHER" id="PTHR40074">
    <property type="entry name" value="O-ACETYLTRANSFERASE WECH"/>
    <property type="match status" value="1"/>
</dbReference>
<feature type="transmembrane region" description="Helical" evidence="7">
    <location>
        <begin position="320"/>
        <end position="339"/>
    </location>
</feature>
<dbReference type="AlphaFoldDB" id="A0AAP6WNB5"/>
<keyword evidence="3" id="KW-1003">Cell membrane</keyword>
<evidence type="ECO:0000256" key="5">
    <source>
        <dbReference type="ARBA" id="ARBA00022989"/>
    </source>
</evidence>
<feature type="transmembrane region" description="Helical" evidence="7">
    <location>
        <begin position="191"/>
        <end position="213"/>
    </location>
</feature>
<evidence type="ECO:0000256" key="4">
    <source>
        <dbReference type="ARBA" id="ARBA00022692"/>
    </source>
</evidence>
<accession>A0AAP6WNB5</accession>
<feature type="transmembrane region" description="Helical" evidence="7">
    <location>
        <begin position="252"/>
        <end position="273"/>
    </location>
</feature>
<evidence type="ECO:0000256" key="2">
    <source>
        <dbReference type="ARBA" id="ARBA00007400"/>
    </source>
</evidence>
<dbReference type="PANTHER" id="PTHR40074:SF2">
    <property type="entry name" value="O-ACETYLTRANSFERASE WECH"/>
    <property type="match status" value="1"/>
</dbReference>
<comment type="similarity">
    <text evidence="2">Belongs to the acyltransferase 3 family.</text>
</comment>
<feature type="transmembrane region" description="Helical" evidence="7">
    <location>
        <begin position="165"/>
        <end position="185"/>
    </location>
</feature>
<dbReference type="RefSeq" id="WP_164800947.1">
    <property type="nucleotide sequence ID" value="NZ_JAALLZ010000006.1"/>
</dbReference>
<feature type="transmembrane region" description="Helical" evidence="7">
    <location>
        <begin position="57"/>
        <end position="77"/>
    </location>
</feature>
<dbReference type="Proteomes" id="UP000481454">
    <property type="component" value="Unassembled WGS sequence"/>
</dbReference>
<comment type="subcellular location">
    <subcellularLocation>
        <location evidence="1">Cell membrane</location>
        <topology evidence="1">Multi-pass membrane protein</topology>
    </subcellularLocation>
</comment>
<feature type="transmembrane region" description="Helical" evidence="7">
    <location>
        <begin position="225"/>
        <end position="246"/>
    </location>
</feature>
<proteinExistence type="inferred from homology"/>
<sequence length="355" mass="42236">MQNKITIDTNKTRVQYLDILRSIAIFAVIMNHTYGYFSIEKFDLYKNSNIFYLDNFFVTISRFDVPIFFMISGAILLNNRNNMSLKYLFKKRILKILIPFMIWNLFYIIVFCYIKDLNILKEFIGSIFSPRTYSGHLWYLYTLLSIYLILPVIDSFISKASNKMIDYILILWLIFSCIIPFVNHFVSKVQIQYYADLNILGGYLGYYILGYRLSKTKKIFNEKMLFTCFILATCFTFFIGCFYQNIIGHKDVFFQSFLTPNVIMMSATIFLFFKQFNNKLVEKYIKMISDISKLSFGIYLVHFLFKDLIIFLFNRYNINPYIYLIFSPILVFILSYLLTKIISKLKISKYLIGVK</sequence>
<evidence type="ECO:0000256" key="3">
    <source>
        <dbReference type="ARBA" id="ARBA00022475"/>
    </source>
</evidence>
<comment type="caution">
    <text evidence="9">The sequence shown here is derived from an EMBL/GenBank/DDBJ whole genome shotgun (WGS) entry which is preliminary data.</text>
</comment>
<name>A0AAP6WNB5_CLOPF</name>
<evidence type="ECO:0000313" key="9">
    <source>
        <dbReference type="EMBL" id="NGU31003.1"/>
    </source>
</evidence>
<dbReference type="GO" id="GO:0016413">
    <property type="term" value="F:O-acetyltransferase activity"/>
    <property type="evidence" value="ECO:0007669"/>
    <property type="project" value="TreeGrafter"/>
</dbReference>
<keyword evidence="9" id="KW-0808">Transferase</keyword>
<dbReference type="InterPro" id="IPR002656">
    <property type="entry name" value="Acyl_transf_3_dom"/>
</dbReference>
<keyword evidence="5 7" id="KW-1133">Transmembrane helix</keyword>
<evidence type="ECO:0000256" key="1">
    <source>
        <dbReference type="ARBA" id="ARBA00004651"/>
    </source>
</evidence>
<evidence type="ECO:0000256" key="7">
    <source>
        <dbReference type="SAM" id="Phobius"/>
    </source>
</evidence>
<dbReference type="GO" id="GO:0005886">
    <property type="term" value="C:plasma membrane"/>
    <property type="evidence" value="ECO:0007669"/>
    <property type="project" value="UniProtKB-SubCell"/>
</dbReference>